<organism evidence="2 3">
    <name type="scientific">Microbacterium croceum</name>
    <dbReference type="NCBI Taxonomy" id="2851645"/>
    <lineage>
        <taxon>Bacteria</taxon>
        <taxon>Bacillati</taxon>
        <taxon>Actinomycetota</taxon>
        <taxon>Actinomycetes</taxon>
        <taxon>Micrococcales</taxon>
        <taxon>Microbacteriaceae</taxon>
        <taxon>Microbacterium</taxon>
    </lineage>
</organism>
<accession>A0ABT0FBA1</accession>
<reference evidence="2 3" key="1">
    <citation type="submission" date="2021-06" db="EMBL/GenBank/DDBJ databases">
        <title>Genome-based taxonomic framework of Microbacterium strains isolated from marine environment, the description of four new species and reclassification of four preexisting species.</title>
        <authorList>
            <person name="Lee S.D."/>
            <person name="Kim S.-M."/>
            <person name="Byeon Y.-S."/>
            <person name="Yang H.L."/>
            <person name="Kim I.S."/>
        </authorList>
    </citation>
    <scope>NUCLEOTIDE SEQUENCE [LARGE SCALE GENOMIC DNA]</scope>
    <source>
        <strain evidence="2 3">SSW1-49</strain>
    </source>
</reference>
<gene>
    <name evidence="2" type="ORF">KZC51_04110</name>
</gene>
<dbReference type="EMBL" id="JAHWXN010000001">
    <property type="protein sequence ID" value="MCK2035313.1"/>
    <property type="molecule type" value="Genomic_DNA"/>
</dbReference>
<name>A0ABT0FBA1_9MICO</name>
<comment type="caution">
    <text evidence="2">The sequence shown here is derived from an EMBL/GenBank/DDBJ whole genome shotgun (WGS) entry which is preliminary data.</text>
</comment>
<dbReference type="RefSeq" id="WP_247628742.1">
    <property type="nucleotide sequence ID" value="NZ_JAHWXN010000001.1"/>
</dbReference>
<evidence type="ECO:0000313" key="3">
    <source>
        <dbReference type="Proteomes" id="UP001300096"/>
    </source>
</evidence>
<evidence type="ECO:0000313" key="2">
    <source>
        <dbReference type="EMBL" id="MCK2035313.1"/>
    </source>
</evidence>
<proteinExistence type="predicted"/>
<protein>
    <recommendedName>
        <fullName evidence="1">DUF7882 domain-containing protein</fullName>
    </recommendedName>
</protein>
<keyword evidence="3" id="KW-1185">Reference proteome</keyword>
<feature type="domain" description="DUF7882" evidence="1">
    <location>
        <begin position="1"/>
        <end position="92"/>
    </location>
</feature>
<dbReference type="Pfam" id="PF25355">
    <property type="entry name" value="DUF7882"/>
    <property type="match status" value="1"/>
</dbReference>
<dbReference type="InterPro" id="IPR057204">
    <property type="entry name" value="DUF7882"/>
</dbReference>
<dbReference type="Proteomes" id="UP001300096">
    <property type="component" value="Unassembled WGS sequence"/>
</dbReference>
<evidence type="ECO:0000259" key="1">
    <source>
        <dbReference type="Pfam" id="PF25355"/>
    </source>
</evidence>
<sequence length="109" mass="11721">MGYLNYAGAPTSFTIDDEMLAHVRAVVVTKLRRSESFALTIPTIGAASETLWIHASIPLRFSLVDDVPLGRPLLVAMMEAASSSGGLDLTDERLARSLGERSFTHAMSA</sequence>